<dbReference type="InterPro" id="IPR052023">
    <property type="entry name" value="Histidine_kinase_KdpD"/>
</dbReference>
<dbReference type="InterPro" id="IPR025201">
    <property type="entry name" value="KdpD_TM"/>
</dbReference>
<dbReference type="CDD" id="cd00082">
    <property type="entry name" value="HisKA"/>
    <property type="match status" value="1"/>
</dbReference>
<dbReference type="InterPro" id="IPR038318">
    <property type="entry name" value="KdpD_sf"/>
</dbReference>
<dbReference type="Pfam" id="PF13493">
    <property type="entry name" value="DUF4118"/>
    <property type="match status" value="1"/>
</dbReference>
<evidence type="ECO:0000256" key="12">
    <source>
        <dbReference type="ARBA" id="ARBA00023136"/>
    </source>
</evidence>
<dbReference type="InterPro" id="IPR004358">
    <property type="entry name" value="Sig_transdc_His_kin-like_C"/>
</dbReference>
<dbReference type="FunFam" id="3.30.565.10:FF:000042">
    <property type="entry name" value="Two-component sensor histidine kinase KdpD"/>
    <property type="match status" value="1"/>
</dbReference>
<evidence type="ECO:0000259" key="14">
    <source>
        <dbReference type="PROSITE" id="PS50109"/>
    </source>
</evidence>
<evidence type="ECO:0000256" key="4">
    <source>
        <dbReference type="ARBA" id="ARBA00022553"/>
    </source>
</evidence>
<keyword evidence="7" id="KW-0547">Nucleotide-binding</keyword>
<dbReference type="PRINTS" id="PR00344">
    <property type="entry name" value="BCTRLSENSOR"/>
</dbReference>
<dbReference type="GO" id="GO:0000155">
    <property type="term" value="F:phosphorelay sensor kinase activity"/>
    <property type="evidence" value="ECO:0007669"/>
    <property type="project" value="InterPro"/>
</dbReference>
<dbReference type="EMBL" id="NGMO01000002">
    <property type="protein sequence ID" value="OTP10798.1"/>
    <property type="molecule type" value="Genomic_DNA"/>
</dbReference>
<comment type="catalytic activity">
    <reaction evidence="1">
        <text>ATP + protein L-histidine = ADP + protein N-phospho-L-histidine.</text>
        <dbReference type="EC" id="2.7.13.3"/>
    </reaction>
</comment>
<keyword evidence="12 13" id="KW-0472">Membrane</keyword>
<protein>
    <recommendedName>
        <fullName evidence="3">histidine kinase</fullName>
        <ecNumber evidence="3">2.7.13.3</ecNumber>
    </recommendedName>
</protein>
<keyword evidence="4" id="KW-0597">Phosphoprotein</keyword>
<dbReference type="STRING" id="1987383.A5844_000932"/>
<comment type="subcellular location">
    <subcellularLocation>
        <location evidence="2">Membrane</location>
        <topology evidence="2">Multi-pass membrane protein</topology>
    </subcellularLocation>
</comment>
<dbReference type="Proteomes" id="UP000194933">
    <property type="component" value="Unassembled WGS sequence"/>
</dbReference>
<dbReference type="SUPFAM" id="SSF47384">
    <property type="entry name" value="Homodimeric domain of signal transducing histidine kinase"/>
    <property type="match status" value="1"/>
</dbReference>
<dbReference type="SUPFAM" id="SSF55781">
    <property type="entry name" value="GAF domain-like"/>
    <property type="match status" value="1"/>
</dbReference>
<dbReference type="InterPro" id="IPR036890">
    <property type="entry name" value="HATPase_C_sf"/>
</dbReference>
<keyword evidence="9" id="KW-0067">ATP-binding</keyword>
<evidence type="ECO:0000256" key="11">
    <source>
        <dbReference type="ARBA" id="ARBA00023012"/>
    </source>
</evidence>
<dbReference type="SMART" id="SM00388">
    <property type="entry name" value="HisKA"/>
    <property type="match status" value="1"/>
</dbReference>
<dbReference type="InterPro" id="IPR003661">
    <property type="entry name" value="HisK_dim/P_dom"/>
</dbReference>
<dbReference type="Gene3D" id="1.10.287.130">
    <property type="match status" value="1"/>
</dbReference>
<dbReference type="Gene3D" id="3.30.450.40">
    <property type="match status" value="1"/>
</dbReference>
<proteinExistence type="predicted"/>
<dbReference type="InterPro" id="IPR003594">
    <property type="entry name" value="HATPase_dom"/>
</dbReference>
<evidence type="ECO:0000256" key="6">
    <source>
        <dbReference type="ARBA" id="ARBA00022692"/>
    </source>
</evidence>
<feature type="transmembrane region" description="Helical" evidence="13">
    <location>
        <begin position="110"/>
        <end position="129"/>
    </location>
</feature>
<feature type="transmembrane region" description="Helical" evidence="13">
    <location>
        <begin position="62"/>
        <end position="90"/>
    </location>
</feature>
<evidence type="ECO:0000256" key="9">
    <source>
        <dbReference type="ARBA" id="ARBA00022840"/>
    </source>
</evidence>
<dbReference type="PANTHER" id="PTHR45569">
    <property type="entry name" value="SENSOR PROTEIN KDPD"/>
    <property type="match status" value="1"/>
</dbReference>
<accession>A0A242JZG9</accession>
<comment type="caution">
    <text evidence="15">The sequence shown here is derived from an EMBL/GenBank/DDBJ whole genome shotgun (WGS) entry which is preliminary data.</text>
</comment>
<keyword evidence="11" id="KW-0902">Two-component regulatory system</keyword>
<evidence type="ECO:0000256" key="10">
    <source>
        <dbReference type="ARBA" id="ARBA00022989"/>
    </source>
</evidence>
<dbReference type="EC" id="2.7.13.3" evidence="3"/>
<dbReference type="GO" id="GO:0042802">
    <property type="term" value="F:identical protein binding"/>
    <property type="evidence" value="ECO:0007669"/>
    <property type="project" value="UniProtKB-ARBA"/>
</dbReference>
<feature type="domain" description="Histidine kinase" evidence="14">
    <location>
        <begin position="304"/>
        <end position="520"/>
    </location>
</feature>
<evidence type="ECO:0000256" key="13">
    <source>
        <dbReference type="SAM" id="Phobius"/>
    </source>
</evidence>
<dbReference type="SUPFAM" id="SSF55874">
    <property type="entry name" value="ATPase domain of HSP90 chaperone/DNA topoisomerase II/histidine kinase"/>
    <property type="match status" value="1"/>
</dbReference>
<feature type="transmembrane region" description="Helical" evidence="13">
    <location>
        <begin position="30"/>
        <end position="50"/>
    </location>
</feature>
<organism evidence="15 16">
    <name type="scientific">Candidatus Enterococcus wittei</name>
    <dbReference type="NCBI Taxonomy" id="1987383"/>
    <lineage>
        <taxon>Bacteria</taxon>
        <taxon>Bacillati</taxon>
        <taxon>Bacillota</taxon>
        <taxon>Bacilli</taxon>
        <taxon>Lactobacillales</taxon>
        <taxon>Enterococcaceae</taxon>
        <taxon>Enterococcus</taxon>
    </lineage>
</organism>
<gene>
    <name evidence="15" type="ORF">A5844_000932</name>
</gene>
<reference evidence="15 16" key="1">
    <citation type="submission" date="2017-05" db="EMBL/GenBank/DDBJ databases">
        <title>The Genome Sequence of Enterococcus sp. 10A9_DIV0425.</title>
        <authorList>
            <consortium name="The Broad Institute Genomics Platform"/>
            <consortium name="The Broad Institute Genomic Center for Infectious Diseases"/>
            <person name="Earl A."/>
            <person name="Manson A."/>
            <person name="Schwartman J."/>
            <person name="Gilmore M."/>
            <person name="Abouelleil A."/>
            <person name="Cao P."/>
            <person name="Chapman S."/>
            <person name="Cusick C."/>
            <person name="Shea T."/>
            <person name="Young S."/>
            <person name="Neafsey D."/>
            <person name="Nusbaum C."/>
            <person name="Birren B."/>
        </authorList>
    </citation>
    <scope>NUCLEOTIDE SEQUENCE [LARGE SCALE GENOMIC DNA]</scope>
    <source>
        <strain evidence="15 16">10A9_DIV0425</strain>
    </source>
</reference>
<dbReference type="GO" id="GO:0005524">
    <property type="term" value="F:ATP binding"/>
    <property type="evidence" value="ECO:0007669"/>
    <property type="project" value="UniProtKB-KW"/>
</dbReference>
<evidence type="ECO:0000256" key="3">
    <source>
        <dbReference type="ARBA" id="ARBA00012438"/>
    </source>
</evidence>
<dbReference type="CDD" id="cd00075">
    <property type="entry name" value="HATPase"/>
    <property type="match status" value="1"/>
</dbReference>
<evidence type="ECO:0000256" key="7">
    <source>
        <dbReference type="ARBA" id="ARBA00022741"/>
    </source>
</evidence>
<sequence length="526" mass="59678">MSCLKTEDKEYKKCGEKMIRVQPTAYKSTIRSLIVLILVLSVATGIGYLFRYYGFPETNIVIVYILSVIINSVYTPLFMLDVLSSLAATFTFNYFFTEPYFTFSVNDPSYLITFVIMTVTAMITSTLTSKAKKNALDAKEKEAEVRALYKLTNRLTGAYNIEDIIETVVFTVSEVMDCHAACLYFDETGILESTFFQKSMQGKLTRRKIKDSAEIKKKLEDLSTAYAINNEFYDFPIYGHERIHGAIRIPIEYAQKFNEKQIQILQSMIENTALAMDRFYSVQERMKFREETEREHYRGNLLRSISHDLRTPLAGILGTSEIVMDMTTGNEEVHDLVGGIYREAEWLHALVENILNLTRLQEGHLLPHKELEAVEEVIGFAVENMRRRYNGLQVNVSVPDELLVIPMDARLISQVLINLLDNAVKHTEDKKGIFVTVVEENECVRFVISDNGTGIREEDLPNIFGMFYTTGTKLSDAQSGVGLGLAICEAIVKAHGGEISARNKKDGSGAEFIFTLPMEDQNEQKQ</sequence>
<dbReference type="InterPro" id="IPR005467">
    <property type="entry name" value="His_kinase_dom"/>
</dbReference>
<dbReference type="AlphaFoldDB" id="A0A242JZG9"/>
<dbReference type="PANTHER" id="PTHR45569:SF1">
    <property type="entry name" value="SENSOR PROTEIN KDPD"/>
    <property type="match status" value="1"/>
</dbReference>
<dbReference type="PROSITE" id="PS50109">
    <property type="entry name" value="HIS_KIN"/>
    <property type="match status" value="1"/>
</dbReference>
<dbReference type="Pfam" id="PF00512">
    <property type="entry name" value="HisKA"/>
    <property type="match status" value="1"/>
</dbReference>
<keyword evidence="8" id="KW-0418">Kinase</keyword>
<dbReference type="Gene3D" id="3.30.565.10">
    <property type="entry name" value="Histidine kinase-like ATPase, C-terminal domain"/>
    <property type="match status" value="1"/>
</dbReference>
<evidence type="ECO:0000256" key="8">
    <source>
        <dbReference type="ARBA" id="ARBA00022777"/>
    </source>
</evidence>
<evidence type="ECO:0000256" key="2">
    <source>
        <dbReference type="ARBA" id="ARBA00004141"/>
    </source>
</evidence>
<evidence type="ECO:0000256" key="5">
    <source>
        <dbReference type="ARBA" id="ARBA00022679"/>
    </source>
</evidence>
<dbReference type="SMART" id="SM00387">
    <property type="entry name" value="HATPase_c"/>
    <property type="match status" value="1"/>
</dbReference>
<dbReference type="Pfam" id="PF02518">
    <property type="entry name" value="HATPase_c"/>
    <property type="match status" value="1"/>
</dbReference>
<name>A0A242JZG9_9ENTE</name>
<keyword evidence="6 13" id="KW-0812">Transmembrane</keyword>
<evidence type="ECO:0000256" key="1">
    <source>
        <dbReference type="ARBA" id="ARBA00000085"/>
    </source>
</evidence>
<dbReference type="InterPro" id="IPR036097">
    <property type="entry name" value="HisK_dim/P_sf"/>
</dbReference>
<keyword evidence="16" id="KW-1185">Reference proteome</keyword>
<keyword evidence="10 13" id="KW-1133">Transmembrane helix</keyword>
<dbReference type="InterPro" id="IPR029016">
    <property type="entry name" value="GAF-like_dom_sf"/>
</dbReference>
<evidence type="ECO:0000313" key="16">
    <source>
        <dbReference type="Proteomes" id="UP000194933"/>
    </source>
</evidence>
<dbReference type="Gene3D" id="1.20.120.620">
    <property type="entry name" value="Backbone structure of the membrane domain of e. Coli histidine kinase receptor kdpd"/>
    <property type="match status" value="1"/>
</dbReference>
<keyword evidence="5" id="KW-0808">Transferase</keyword>
<dbReference type="GO" id="GO:0005886">
    <property type="term" value="C:plasma membrane"/>
    <property type="evidence" value="ECO:0007669"/>
    <property type="project" value="TreeGrafter"/>
</dbReference>
<evidence type="ECO:0000313" key="15">
    <source>
        <dbReference type="EMBL" id="OTP10798.1"/>
    </source>
</evidence>